<sequence>MTTTRWLPLSYSISIHFMAAKLRYSADKHFRRRTSFVRSAIQLRSTFRERPHRRLRLAAYI</sequence>
<organism evidence="1 2">
    <name type="scientific">Zymoseptoria tritici (strain CBS 115943 / IPO323)</name>
    <name type="common">Speckled leaf blotch fungus</name>
    <name type="synonym">Septoria tritici</name>
    <dbReference type="NCBI Taxonomy" id="336722"/>
    <lineage>
        <taxon>Eukaryota</taxon>
        <taxon>Fungi</taxon>
        <taxon>Dikarya</taxon>
        <taxon>Ascomycota</taxon>
        <taxon>Pezizomycotina</taxon>
        <taxon>Dothideomycetes</taxon>
        <taxon>Dothideomycetidae</taxon>
        <taxon>Mycosphaerellales</taxon>
        <taxon>Mycosphaerellaceae</taxon>
        <taxon>Zymoseptoria</taxon>
    </lineage>
</organism>
<dbReference type="EMBL" id="CM001201">
    <property type="protein sequence ID" value="EGP86923.1"/>
    <property type="molecule type" value="Genomic_DNA"/>
</dbReference>
<accession>F9XCQ4</accession>
<protein>
    <submittedName>
        <fullName evidence="1">Uncharacterized protein</fullName>
    </submittedName>
</protein>
<gene>
    <name evidence="1" type="ORF">MYCGRDRAFT_104737</name>
</gene>
<dbReference type="KEGG" id="ztr:MYCGRDRAFT_104737"/>
<evidence type="ECO:0000313" key="1">
    <source>
        <dbReference type="EMBL" id="EGP86923.1"/>
    </source>
</evidence>
<dbReference type="HOGENOM" id="CLU_2924491_0_0_1"/>
<dbReference type="Proteomes" id="UP000008062">
    <property type="component" value="Chromosome 6"/>
</dbReference>
<keyword evidence="2" id="KW-1185">Reference proteome</keyword>
<dbReference type="RefSeq" id="XP_003851947.1">
    <property type="nucleotide sequence ID" value="XM_003851899.1"/>
</dbReference>
<reference evidence="1 2" key="1">
    <citation type="journal article" date="2011" name="PLoS Genet.">
        <title>Finished genome of the fungal wheat pathogen Mycosphaerella graminicola reveals dispensome structure, chromosome plasticity, and stealth pathogenesis.</title>
        <authorList>
            <person name="Goodwin S.B."/>
            <person name="Ben M'barek S."/>
            <person name="Dhillon B."/>
            <person name="Wittenberg A.H.J."/>
            <person name="Crane C.F."/>
            <person name="Hane J.K."/>
            <person name="Foster A.J."/>
            <person name="Van der Lee T.A.J."/>
            <person name="Grimwood J."/>
            <person name="Aerts A."/>
            <person name="Antoniw J."/>
            <person name="Bailey A."/>
            <person name="Bluhm B."/>
            <person name="Bowler J."/>
            <person name="Bristow J."/>
            <person name="van der Burgt A."/>
            <person name="Canto-Canche B."/>
            <person name="Churchill A.C.L."/>
            <person name="Conde-Ferraez L."/>
            <person name="Cools H.J."/>
            <person name="Coutinho P.M."/>
            <person name="Csukai M."/>
            <person name="Dehal P."/>
            <person name="De Wit P."/>
            <person name="Donzelli B."/>
            <person name="van de Geest H.C."/>
            <person name="van Ham R.C.H.J."/>
            <person name="Hammond-Kosack K.E."/>
            <person name="Henrissat B."/>
            <person name="Kilian A."/>
            <person name="Kobayashi A.K."/>
            <person name="Koopmann E."/>
            <person name="Kourmpetis Y."/>
            <person name="Kuzniar A."/>
            <person name="Lindquist E."/>
            <person name="Lombard V."/>
            <person name="Maliepaard C."/>
            <person name="Martins N."/>
            <person name="Mehrabi R."/>
            <person name="Nap J.P.H."/>
            <person name="Ponomarenko A."/>
            <person name="Rudd J.J."/>
            <person name="Salamov A."/>
            <person name="Schmutz J."/>
            <person name="Schouten H.J."/>
            <person name="Shapiro H."/>
            <person name="Stergiopoulos I."/>
            <person name="Torriani S.F.F."/>
            <person name="Tu H."/>
            <person name="de Vries R.P."/>
            <person name="Waalwijk C."/>
            <person name="Ware S.B."/>
            <person name="Wiebenga A."/>
            <person name="Zwiers L.-H."/>
            <person name="Oliver R.P."/>
            <person name="Grigoriev I.V."/>
            <person name="Kema G.H.J."/>
        </authorList>
    </citation>
    <scope>NUCLEOTIDE SEQUENCE [LARGE SCALE GENOMIC DNA]</scope>
    <source>
        <strain evidence="2">CBS 115943 / IPO323</strain>
    </source>
</reference>
<dbReference type="GeneID" id="13393724"/>
<proteinExistence type="predicted"/>
<dbReference type="InParanoid" id="F9XCQ4"/>
<dbReference type="AlphaFoldDB" id="F9XCQ4"/>
<evidence type="ECO:0000313" key="2">
    <source>
        <dbReference type="Proteomes" id="UP000008062"/>
    </source>
</evidence>
<name>F9XCQ4_ZYMTI</name>